<keyword evidence="4" id="KW-0804">Transcription</keyword>
<sequence length="134" mass="15279">MDNKEYAVHEVVARIKEYFKVMLGIQLLYKFERPQYPEIFADHPDNAHVPGEWSTTSTETICMHLRHAGIYASGLEEPGLVTELSARFPQVPGKELCDFVQRQLLRSDPSQVPPESPVRLVLPPRWDLGNAFCS</sequence>
<evidence type="ECO:0000313" key="8">
    <source>
        <dbReference type="Proteomes" id="UP000558488"/>
    </source>
</evidence>
<dbReference type="GO" id="GO:0006355">
    <property type="term" value="P:regulation of DNA-templated transcription"/>
    <property type="evidence" value="ECO:0007669"/>
    <property type="project" value="InterPro"/>
</dbReference>
<keyword evidence="8" id="KW-1185">Reference proteome</keyword>
<organism evidence="7 8">
    <name type="scientific">Pipistrellus kuhlii</name>
    <name type="common">Kuhl's pipistrelle</name>
    <dbReference type="NCBI Taxonomy" id="59472"/>
    <lineage>
        <taxon>Eukaryota</taxon>
        <taxon>Metazoa</taxon>
        <taxon>Chordata</taxon>
        <taxon>Craniata</taxon>
        <taxon>Vertebrata</taxon>
        <taxon>Euteleostomi</taxon>
        <taxon>Mammalia</taxon>
        <taxon>Eutheria</taxon>
        <taxon>Laurasiatheria</taxon>
        <taxon>Chiroptera</taxon>
        <taxon>Yangochiroptera</taxon>
        <taxon>Vespertilionidae</taxon>
        <taxon>Pipistrellus</taxon>
    </lineage>
</organism>
<evidence type="ECO:0000256" key="3">
    <source>
        <dbReference type="ARBA" id="ARBA00023015"/>
    </source>
</evidence>
<evidence type="ECO:0000256" key="4">
    <source>
        <dbReference type="ARBA" id="ARBA00023163"/>
    </source>
</evidence>
<proteinExistence type="predicted"/>
<dbReference type="EMBL" id="JACAGB010000016">
    <property type="protein sequence ID" value="KAF6320575.1"/>
    <property type="molecule type" value="Genomic_DNA"/>
</dbReference>
<dbReference type="Pfam" id="PF05712">
    <property type="entry name" value="MRG"/>
    <property type="match status" value="1"/>
</dbReference>
<reference evidence="7 8" key="1">
    <citation type="journal article" date="2020" name="Nature">
        <title>Six reference-quality genomes reveal evolution of bat adaptations.</title>
        <authorList>
            <person name="Jebb D."/>
            <person name="Huang Z."/>
            <person name="Pippel M."/>
            <person name="Hughes G.M."/>
            <person name="Lavrichenko K."/>
            <person name="Devanna P."/>
            <person name="Winkler S."/>
            <person name="Jermiin L.S."/>
            <person name="Skirmuntt E.C."/>
            <person name="Katzourakis A."/>
            <person name="Burkitt-Gray L."/>
            <person name="Ray D.A."/>
            <person name="Sullivan K.A.M."/>
            <person name="Roscito J.G."/>
            <person name="Kirilenko B.M."/>
            <person name="Davalos L.M."/>
            <person name="Corthals A.P."/>
            <person name="Power M.L."/>
            <person name="Jones G."/>
            <person name="Ransome R.D."/>
            <person name="Dechmann D.K.N."/>
            <person name="Locatelli A.G."/>
            <person name="Puechmaille S.J."/>
            <person name="Fedrigo O."/>
            <person name="Jarvis E.D."/>
            <person name="Hiller M."/>
            <person name="Vernes S.C."/>
            <person name="Myers E.W."/>
            <person name="Teeling E.C."/>
        </authorList>
    </citation>
    <scope>NUCLEOTIDE SEQUENCE [LARGE SCALE GENOMIC DNA]</scope>
    <source>
        <strain evidence="7">MPipKuh1</strain>
        <tissue evidence="7">Flight muscle</tissue>
    </source>
</reference>
<dbReference type="PROSITE" id="PS51640">
    <property type="entry name" value="MRG"/>
    <property type="match status" value="1"/>
</dbReference>
<dbReference type="GO" id="GO:0005634">
    <property type="term" value="C:nucleus"/>
    <property type="evidence" value="ECO:0007669"/>
    <property type="project" value="UniProtKB-SubCell"/>
</dbReference>
<dbReference type="Gene3D" id="1.10.274.30">
    <property type="entry name" value="MRG domain"/>
    <property type="match status" value="1"/>
</dbReference>
<accession>A0A7J7V5W0</accession>
<dbReference type="InterPro" id="IPR008676">
    <property type="entry name" value="MRG"/>
</dbReference>
<keyword evidence="2" id="KW-0156">Chromatin regulator</keyword>
<keyword evidence="3" id="KW-0805">Transcription regulation</keyword>
<dbReference type="AlphaFoldDB" id="A0A7J7V5W0"/>
<evidence type="ECO:0000256" key="1">
    <source>
        <dbReference type="ARBA" id="ARBA00004123"/>
    </source>
</evidence>
<evidence type="ECO:0000313" key="7">
    <source>
        <dbReference type="EMBL" id="KAF6320575.1"/>
    </source>
</evidence>
<evidence type="ECO:0000256" key="2">
    <source>
        <dbReference type="ARBA" id="ARBA00022853"/>
    </source>
</evidence>
<comment type="subcellular location">
    <subcellularLocation>
        <location evidence="1">Nucleus</location>
    </subcellularLocation>
</comment>
<keyword evidence="5" id="KW-0539">Nucleus</keyword>
<dbReference type="GO" id="GO:0035267">
    <property type="term" value="C:NuA4 histone acetyltransferase complex"/>
    <property type="evidence" value="ECO:0007669"/>
    <property type="project" value="TreeGrafter"/>
</dbReference>
<evidence type="ECO:0000256" key="5">
    <source>
        <dbReference type="ARBA" id="ARBA00023242"/>
    </source>
</evidence>
<feature type="domain" description="MRG" evidence="6">
    <location>
        <begin position="4"/>
        <end position="47"/>
    </location>
</feature>
<dbReference type="Proteomes" id="UP000558488">
    <property type="component" value="Unassembled WGS sequence"/>
</dbReference>
<comment type="caution">
    <text evidence="7">The sequence shown here is derived from an EMBL/GenBank/DDBJ whole genome shotgun (WGS) entry which is preliminary data.</text>
</comment>
<gene>
    <name evidence="7" type="ORF">mPipKuh1_008570</name>
</gene>
<name>A0A7J7V5W0_PIPKU</name>
<protein>
    <recommendedName>
        <fullName evidence="6">MRG domain-containing protein</fullName>
    </recommendedName>
</protein>
<dbReference type="InterPro" id="IPR026541">
    <property type="entry name" value="MRG_dom"/>
</dbReference>
<dbReference type="PANTHER" id="PTHR10880:SF48">
    <property type="entry name" value="MORTALITY FACTOR 4 LIKE 2"/>
    <property type="match status" value="1"/>
</dbReference>
<evidence type="ECO:0000259" key="6">
    <source>
        <dbReference type="Pfam" id="PF05712"/>
    </source>
</evidence>
<dbReference type="GO" id="GO:0006325">
    <property type="term" value="P:chromatin organization"/>
    <property type="evidence" value="ECO:0007669"/>
    <property type="project" value="UniProtKB-KW"/>
</dbReference>
<dbReference type="PANTHER" id="PTHR10880">
    <property type="entry name" value="MORTALITY FACTOR 4-LIKE PROTEIN"/>
    <property type="match status" value="1"/>
</dbReference>
<dbReference type="InterPro" id="IPR038217">
    <property type="entry name" value="MRG_C_sf"/>
</dbReference>